<evidence type="ECO:0000256" key="6">
    <source>
        <dbReference type="ARBA" id="ARBA00022989"/>
    </source>
</evidence>
<dbReference type="PROSITE" id="PS50262">
    <property type="entry name" value="G_PROTEIN_RECEP_F1_2"/>
    <property type="match status" value="1"/>
</dbReference>
<feature type="domain" description="G-protein coupled receptors family 1 profile" evidence="9">
    <location>
        <begin position="1"/>
        <end position="126"/>
    </location>
</feature>
<sequence>MQNFYGRSGVCLALHITPEKPSGWEYSVFVFLFLNLISFSIIALGYLWMYVVARTTQQAVKKEQRPSDNAMARRMTLIVATDAACWMPIILLGVLSLGGITVPPQVFAWVAVFVLPLNAAVNPVLYTISTAPFLGPARRGLTTFKRSCKLSLTMDQRRTYSSTLGKVTAGPLHVLRRGPLQNPVHTSLLLSCLAKKGSTATYRPVTKSTYYSVKRFIKSKYLDFNKQNLITQSQGKKWNSLHQNPQLIPDLPQKSSVAAFRLATGHDCLAKHLHRIGIYQSPNCPLCNSNQEMDSEHLKICASVVDHDNIFEKYWSARGQMTLLSKAWN</sequence>
<keyword evidence="7 8" id="KW-0472">Membrane</keyword>
<keyword evidence="3" id="KW-0433">Leucine-rich repeat</keyword>
<feature type="transmembrane region" description="Helical" evidence="8">
    <location>
        <begin position="28"/>
        <end position="53"/>
    </location>
</feature>
<keyword evidence="11" id="KW-1185">Reference proteome</keyword>
<keyword evidence="6 8" id="KW-1133">Transmembrane helix</keyword>
<keyword evidence="5" id="KW-0677">Repeat</keyword>
<evidence type="ECO:0000256" key="2">
    <source>
        <dbReference type="ARBA" id="ARBA00010663"/>
    </source>
</evidence>
<protein>
    <recommendedName>
        <fullName evidence="9">G-protein coupled receptors family 1 profile domain-containing protein</fullName>
    </recommendedName>
</protein>
<evidence type="ECO:0000256" key="5">
    <source>
        <dbReference type="ARBA" id="ARBA00022737"/>
    </source>
</evidence>
<comment type="subcellular location">
    <subcellularLocation>
        <location evidence="1">Membrane</location>
    </subcellularLocation>
</comment>
<keyword evidence="4 8" id="KW-0812">Transmembrane</keyword>
<evidence type="ECO:0000256" key="3">
    <source>
        <dbReference type="ARBA" id="ARBA00022614"/>
    </source>
</evidence>
<dbReference type="PANTHER" id="PTHR24372:SF77">
    <property type="entry name" value="G-PROTEIN COUPLED RECEPTORS FAMILY 1 PROFILE DOMAIN-CONTAINING PROTEIN"/>
    <property type="match status" value="1"/>
</dbReference>
<dbReference type="SUPFAM" id="SSF81321">
    <property type="entry name" value="Family A G protein-coupled receptor-like"/>
    <property type="match status" value="1"/>
</dbReference>
<evidence type="ECO:0000256" key="7">
    <source>
        <dbReference type="ARBA" id="ARBA00023136"/>
    </source>
</evidence>
<name>A0ABQ8TBT2_PERAM</name>
<dbReference type="Proteomes" id="UP001148838">
    <property type="component" value="Unassembled WGS sequence"/>
</dbReference>
<dbReference type="InterPro" id="IPR017452">
    <property type="entry name" value="GPCR_Rhodpsn_7TM"/>
</dbReference>
<comment type="similarity">
    <text evidence="2">Belongs to the G-protein coupled receptor 1 family.</text>
</comment>
<feature type="transmembrane region" description="Helical" evidence="8">
    <location>
        <begin position="106"/>
        <end position="128"/>
    </location>
</feature>
<feature type="transmembrane region" description="Helical" evidence="8">
    <location>
        <begin position="74"/>
        <end position="100"/>
    </location>
</feature>
<proteinExistence type="inferred from homology"/>
<evidence type="ECO:0000256" key="1">
    <source>
        <dbReference type="ARBA" id="ARBA00004370"/>
    </source>
</evidence>
<reference evidence="10 11" key="1">
    <citation type="journal article" date="2022" name="Allergy">
        <title>Genome assembly and annotation of Periplaneta americana reveal a comprehensive cockroach allergen profile.</title>
        <authorList>
            <person name="Wang L."/>
            <person name="Xiong Q."/>
            <person name="Saelim N."/>
            <person name="Wang L."/>
            <person name="Nong W."/>
            <person name="Wan A.T."/>
            <person name="Shi M."/>
            <person name="Liu X."/>
            <person name="Cao Q."/>
            <person name="Hui J.H.L."/>
            <person name="Sookrung N."/>
            <person name="Leung T.F."/>
            <person name="Tungtrongchitr A."/>
            <person name="Tsui S.K.W."/>
        </authorList>
    </citation>
    <scope>NUCLEOTIDE SEQUENCE [LARGE SCALE GENOMIC DNA]</scope>
    <source>
        <strain evidence="10">PWHHKU_190912</strain>
    </source>
</reference>
<organism evidence="10 11">
    <name type="scientific">Periplaneta americana</name>
    <name type="common">American cockroach</name>
    <name type="synonym">Blatta americana</name>
    <dbReference type="NCBI Taxonomy" id="6978"/>
    <lineage>
        <taxon>Eukaryota</taxon>
        <taxon>Metazoa</taxon>
        <taxon>Ecdysozoa</taxon>
        <taxon>Arthropoda</taxon>
        <taxon>Hexapoda</taxon>
        <taxon>Insecta</taxon>
        <taxon>Pterygota</taxon>
        <taxon>Neoptera</taxon>
        <taxon>Polyneoptera</taxon>
        <taxon>Dictyoptera</taxon>
        <taxon>Blattodea</taxon>
        <taxon>Blattoidea</taxon>
        <taxon>Blattidae</taxon>
        <taxon>Blattinae</taxon>
        <taxon>Periplaneta</taxon>
    </lineage>
</organism>
<evidence type="ECO:0000259" key="9">
    <source>
        <dbReference type="PROSITE" id="PS50262"/>
    </source>
</evidence>
<dbReference type="EMBL" id="JAJSOF020000011">
    <property type="protein sequence ID" value="KAJ4443999.1"/>
    <property type="molecule type" value="Genomic_DNA"/>
</dbReference>
<evidence type="ECO:0000313" key="11">
    <source>
        <dbReference type="Proteomes" id="UP001148838"/>
    </source>
</evidence>
<evidence type="ECO:0000313" key="10">
    <source>
        <dbReference type="EMBL" id="KAJ4443999.1"/>
    </source>
</evidence>
<comment type="caution">
    <text evidence="10">The sequence shown here is derived from an EMBL/GenBank/DDBJ whole genome shotgun (WGS) entry which is preliminary data.</text>
</comment>
<dbReference type="Pfam" id="PF00001">
    <property type="entry name" value="7tm_1"/>
    <property type="match status" value="1"/>
</dbReference>
<accession>A0ABQ8TBT2</accession>
<dbReference type="Gene3D" id="1.20.1070.10">
    <property type="entry name" value="Rhodopsin 7-helix transmembrane proteins"/>
    <property type="match status" value="1"/>
</dbReference>
<dbReference type="PANTHER" id="PTHR24372">
    <property type="entry name" value="GLYCOPROTEIN HORMONE RECEPTOR"/>
    <property type="match status" value="1"/>
</dbReference>
<dbReference type="InterPro" id="IPR000276">
    <property type="entry name" value="GPCR_Rhodpsn"/>
</dbReference>
<evidence type="ECO:0000256" key="4">
    <source>
        <dbReference type="ARBA" id="ARBA00022692"/>
    </source>
</evidence>
<gene>
    <name evidence="10" type="ORF">ANN_05788</name>
</gene>
<evidence type="ECO:0000256" key="8">
    <source>
        <dbReference type="SAM" id="Phobius"/>
    </source>
</evidence>